<sequence length="312" mass="36199">MSNQSSNYPSLLAQFRSFCYQNKATDFEKAIEYFSVFGGMGWDVDMSVPLEKHIEKKVLKNYRYIHGDLTKVTHSKPIYHAMLTAIATGDRREYSAFKKVNVGREEGEEVIDFLVKDGFLVFDKSVEKPVDEKDGISDKLLFITPFMRFWFAMISPTYKSIKEGDYVEFNKRWEGMKHEFSTLIYRQLVLELVRFSFEEEFEGDPIISIGAYYDKNVEIDILAKRNSGAMLAGTCKLSKQKAKKSELSKLKEMASKAELEVEQFVLFSKNKFSTELKNEKGKGLRLFSLRNLSKLMDNLSEDDLLEYTNKKY</sequence>
<evidence type="ECO:0000259" key="1">
    <source>
        <dbReference type="Pfam" id="PF03008"/>
    </source>
</evidence>
<proteinExistence type="predicted"/>
<name>A0A6S6UIP1_9BACT</name>
<feature type="domain" description="DUF234" evidence="1">
    <location>
        <begin position="150"/>
        <end position="243"/>
    </location>
</feature>
<organism evidence="2">
    <name type="scientific">uncultured Sulfurovum sp</name>
    <dbReference type="NCBI Taxonomy" id="269237"/>
    <lineage>
        <taxon>Bacteria</taxon>
        <taxon>Pseudomonadati</taxon>
        <taxon>Campylobacterota</taxon>
        <taxon>Epsilonproteobacteria</taxon>
        <taxon>Campylobacterales</taxon>
        <taxon>Sulfurovaceae</taxon>
        <taxon>Sulfurovum</taxon>
        <taxon>environmental samples</taxon>
    </lineage>
</organism>
<accession>A0A6S6UIP1</accession>
<gene>
    <name evidence="2" type="ORF">HELGO_WM1890</name>
</gene>
<dbReference type="Pfam" id="PF03008">
    <property type="entry name" value="DUF234"/>
    <property type="match status" value="1"/>
</dbReference>
<evidence type="ECO:0000313" key="2">
    <source>
        <dbReference type="EMBL" id="CAA6828200.1"/>
    </source>
</evidence>
<protein>
    <submittedName>
        <fullName evidence="2">ATPase</fullName>
    </submittedName>
</protein>
<reference evidence="2" key="1">
    <citation type="submission" date="2020-01" db="EMBL/GenBank/DDBJ databases">
        <authorList>
            <person name="Meier V. D."/>
            <person name="Meier V D."/>
        </authorList>
    </citation>
    <scope>NUCLEOTIDE SEQUENCE</scope>
    <source>
        <strain evidence="2">HLG_WM_MAG_01</strain>
    </source>
</reference>
<dbReference type="AlphaFoldDB" id="A0A6S6UIP1"/>
<dbReference type="EMBL" id="CACVAS010000170">
    <property type="protein sequence ID" value="CAA6828200.1"/>
    <property type="molecule type" value="Genomic_DNA"/>
</dbReference>
<dbReference type="InterPro" id="IPR004256">
    <property type="entry name" value="DUF234"/>
</dbReference>